<evidence type="ECO:0000256" key="3">
    <source>
        <dbReference type="ARBA" id="ARBA00023002"/>
    </source>
</evidence>
<proteinExistence type="predicted"/>
<dbReference type="InterPro" id="IPR050455">
    <property type="entry name" value="Tpx_Peroxidase_subfamily"/>
</dbReference>
<dbReference type="NCBIfam" id="NF001808">
    <property type="entry name" value="PRK00522.1"/>
    <property type="match status" value="1"/>
</dbReference>
<evidence type="ECO:0000313" key="9">
    <source>
        <dbReference type="Proteomes" id="UP000036850"/>
    </source>
</evidence>
<keyword evidence="2" id="KW-0049">Antioxidant</keyword>
<feature type="signal peptide" evidence="6">
    <location>
        <begin position="1"/>
        <end position="20"/>
    </location>
</feature>
<dbReference type="GO" id="GO:0008379">
    <property type="term" value="F:thioredoxin peroxidase activity"/>
    <property type="evidence" value="ECO:0007669"/>
    <property type="project" value="InterPro"/>
</dbReference>
<gene>
    <name evidence="8" type="ORF">AC626_07310</name>
</gene>
<dbReference type="Proteomes" id="UP000036850">
    <property type="component" value="Unassembled WGS sequence"/>
</dbReference>
<keyword evidence="6" id="KW-0732">Signal</keyword>
<sequence>MRIITLLAASLLTMTNPLHASELPENQVDAGKVNAQGKPVTLLGQGVKVGDTAPDFKVVDGNFVPVTLANYQGKPVLISVVPSLDTGICSLQTKYFNEKVAKEYAGVAMLTISADLPFAQKRFCKTENIDQIDTLSDSVWRDFGAKYGLYIKDMGLLSRAVLVLDKDHKVVYKQLVSNLASEPDYQGAIEALKQL</sequence>
<dbReference type="AlphaFoldDB" id="A0A0L0EUF3"/>
<evidence type="ECO:0000313" key="8">
    <source>
        <dbReference type="EMBL" id="KNC68020.1"/>
    </source>
</evidence>
<feature type="chain" id="PRO_5005538340" evidence="6">
    <location>
        <begin position="21"/>
        <end position="195"/>
    </location>
</feature>
<evidence type="ECO:0000256" key="6">
    <source>
        <dbReference type="SAM" id="SignalP"/>
    </source>
</evidence>
<comment type="caution">
    <text evidence="8">The sequence shown here is derived from an EMBL/GenBank/DDBJ whole genome shotgun (WGS) entry which is preliminary data.</text>
</comment>
<protein>
    <submittedName>
        <fullName evidence="8">Redoxin</fullName>
    </submittedName>
</protein>
<accession>A0A0L0EUF3</accession>
<dbReference type="InterPro" id="IPR036249">
    <property type="entry name" value="Thioredoxin-like_sf"/>
</dbReference>
<dbReference type="PROSITE" id="PS01265">
    <property type="entry name" value="TPX"/>
    <property type="match status" value="1"/>
</dbReference>
<dbReference type="InterPro" id="IPR013740">
    <property type="entry name" value="Redoxin"/>
</dbReference>
<reference evidence="9" key="1">
    <citation type="submission" date="2015-07" db="EMBL/GenBank/DDBJ databases">
        <title>Draft genome sequence of a Pseudoalteromonas rubra strain, OCN096, isolated from Kaneohe Bay, Oahu, Hawaii.</title>
        <authorList>
            <person name="Beurmann S."/>
            <person name="Ushijima B."/>
            <person name="Belcaid M."/>
            <person name="Callahan S.M."/>
            <person name="Aeby G.S."/>
        </authorList>
    </citation>
    <scope>NUCLEOTIDE SEQUENCE [LARGE SCALE GENOMIC DNA]</scope>
    <source>
        <strain evidence="9">OCN096</strain>
    </source>
</reference>
<dbReference type="PATRIC" id="fig|43658.6.peg.3846"/>
<dbReference type="Pfam" id="PF08534">
    <property type="entry name" value="Redoxin"/>
    <property type="match status" value="1"/>
</dbReference>
<organism evidence="8 9">
    <name type="scientific">Pseudoalteromonas rubra</name>
    <dbReference type="NCBI Taxonomy" id="43658"/>
    <lineage>
        <taxon>Bacteria</taxon>
        <taxon>Pseudomonadati</taxon>
        <taxon>Pseudomonadota</taxon>
        <taxon>Gammaproteobacteria</taxon>
        <taxon>Alteromonadales</taxon>
        <taxon>Pseudoalteromonadaceae</taxon>
        <taxon>Pseudoalteromonas</taxon>
    </lineage>
</organism>
<keyword evidence="1" id="KW-0575">Peroxidase</keyword>
<dbReference type="Gene3D" id="3.40.30.10">
    <property type="entry name" value="Glutaredoxin"/>
    <property type="match status" value="1"/>
</dbReference>
<dbReference type="PANTHER" id="PTHR43110">
    <property type="entry name" value="THIOL PEROXIDASE"/>
    <property type="match status" value="1"/>
</dbReference>
<evidence type="ECO:0000256" key="2">
    <source>
        <dbReference type="ARBA" id="ARBA00022862"/>
    </source>
</evidence>
<dbReference type="InterPro" id="IPR013766">
    <property type="entry name" value="Thioredoxin_domain"/>
</dbReference>
<keyword evidence="3" id="KW-0560">Oxidoreductase</keyword>
<dbReference type="PANTHER" id="PTHR43110:SF1">
    <property type="entry name" value="THIOL PEROXIDASE"/>
    <property type="match status" value="1"/>
</dbReference>
<evidence type="ECO:0000256" key="5">
    <source>
        <dbReference type="ARBA" id="ARBA00023284"/>
    </source>
</evidence>
<dbReference type="CDD" id="cd03014">
    <property type="entry name" value="PRX_Atyp2cys"/>
    <property type="match status" value="1"/>
</dbReference>
<feature type="domain" description="Thioredoxin" evidence="7">
    <location>
        <begin position="47"/>
        <end position="195"/>
    </location>
</feature>
<name>A0A0L0EUF3_9GAMM</name>
<keyword evidence="5" id="KW-0676">Redox-active center</keyword>
<evidence type="ECO:0000256" key="4">
    <source>
        <dbReference type="ARBA" id="ARBA00023157"/>
    </source>
</evidence>
<dbReference type="InterPro" id="IPR018219">
    <property type="entry name" value="Tpx_CS"/>
</dbReference>
<dbReference type="OrthoDB" id="9781543at2"/>
<evidence type="ECO:0000256" key="1">
    <source>
        <dbReference type="ARBA" id="ARBA00022559"/>
    </source>
</evidence>
<keyword evidence="4" id="KW-1015">Disulfide bond</keyword>
<dbReference type="InterPro" id="IPR002065">
    <property type="entry name" value="TPX"/>
</dbReference>
<dbReference type="EMBL" id="LFZX01000039">
    <property type="protein sequence ID" value="KNC68020.1"/>
    <property type="molecule type" value="Genomic_DNA"/>
</dbReference>
<dbReference type="SUPFAM" id="SSF52833">
    <property type="entry name" value="Thioredoxin-like"/>
    <property type="match status" value="1"/>
</dbReference>
<evidence type="ECO:0000259" key="7">
    <source>
        <dbReference type="PROSITE" id="PS51352"/>
    </source>
</evidence>
<dbReference type="PROSITE" id="PS51352">
    <property type="entry name" value="THIOREDOXIN_2"/>
    <property type="match status" value="1"/>
</dbReference>